<proteinExistence type="predicted"/>
<dbReference type="AlphaFoldDB" id="A0A6U4T974"/>
<protein>
    <recommendedName>
        <fullName evidence="3">Protein HGH1 homolog</fullName>
    </recommendedName>
</protein>
<evidence type="ECO:0000313" key="1">
    <source>
        <dbReference type="EMBL" id="CAD8949875.1"/>
    </source>
</evidence>
<dbReference type="InterPro" id="IPR011989">
    <property type="entry name" value="ARM-like"/>
</dbReference>
<evidence type="ECO:0008006" key="3">
    <source>
        <dbReference type="Google" id="ProtNLM"/>
    </source>
</evidence>
<organism evidence="2">
    <name type="scientific">Hemiselmis andersenii</name>
    <name type="common">Cryptophyte alga</name>
    <dbReference type="NCBI Taxonomy" id="464988"/>
    <lineage>
        <taxon>Eukaryota</taxon>
        <taxon>Cryptophyceae</taxon>
        <taxon>Cryptomonadales</taxon>
        <taxon>Hemiselmidaceae</taxon>
        <taxon>Hemiselmis</taxon>
    </lineage>
</organism>
<name>A0A6U4T974_HEMAN</name>
<evidence type="ECO:0000313" key="2">
    <source>
        <dbReference type="EMBL" id="CAD8949876.1"/>
    </source>
</evidence>
<gene>
    <name evidence="1" type="ORF">HAND00432_LOCUS4394</name>
    <name evidence="2" type="ORF">HAND00432_LOCUS4395</name>
</gene>
<dbReference type="EMBL" id="HBFX01007242">
    <property type="protein sequence ID" value="CAD8949875.1"/>
    <property type="molecule type" value="Transcribed_RNA"/>
</dbReference>
<dbReference type="Gene3D" id="1.25.10.10">
    <property type="entry name" value="Leucine-rich Repeat Variant"/>
    <property type="match status" value="1"/>
</dbReference>
<reference evidence="2" key="1">
    <citation type="submission" date="2021-01" db="EMBL/GenBank/DDBJ databases">
        <authorList>
            <person name="Corre E."/>
            <person name="Pelletier E."/>
            <person name="Niang G."/>
            <person name="Scheremetjew M."/>
            <person name="Finn R."/>
            <person name="Kale V."/>
            <person name="Holt S."/>
            <person name="Cochrane G."/>
            <person name="Meng A."/>
            <person name="Brown T."/>
            <person name="Cohen L."/>
        </authorList>
    </citation>
    <scope>NUCLEOTIDE SEQUENCE</scope>
    <source>
        <strain evidence="2">CCMP644</strain>
    </source>
</reference>
<accession>A0A6U4T974</accession>
<dbReference type="EMBL" id="HBFX01007243">
    <property type="protein sequence ID" value="CAD8949876.1"/>
    <property type="molecule type" value="Transcribed_RNA"/>
</dbReference>
<sequence length="240" mass="24999">MDPEAAGGFMGDADRVMRAECAMVVARLTGEEDLPALQVSDEVLSTIVHCLKCSIEGRQFVSFSWRPMELLRPIRQMSHSERSCRVLAGEGACELLLGVLQMPSSTENTPPPGHAPAAGLGDCVEALVNLAAHPAGIARLRAARLPPHGAGGRPVTAAEVLEAAGRRGVDGRVGSGLWVLRERHTAVMMALHPRLGAGSWLGHIEEHLLGAILEESCTAGVAATGLAAFLTQSAGGPVAA</sequence>